<dbReference type="Proteomes" id="UP001060215">
    <property type="component" value="Chromosome 5"/>
</dbReference>
<accession>A0ACC0HC84</accession>
<name>A0ACC0HC84_9ERIC</name>
<proteinExistence type="predicted"/>
<keyword evidence="2" id="KW-1185">Reference proteome</keyword>
<reference evidence="1 2" key="1">
    <citation type="journal article" date="2022" name="Plant J.">
        <title>Chromosome-level genome of Camellia lanceoleosa provides a valuable resource for understanding genome evolution and self-incompatibility.</title>
        <authorList>
            <person name="Gong W."/>
            <person name="Xiao S."/>
            <person name="Wang L."/>
            <person name="Liao Z."/>
            <person name="Chang Y."/>
            <person name="Mo W."/>
            <person name="Hu G."/>
            <person name="Li W."/>
            <person name="Zhao G."/>
            <person name="Zhu H."/>
            <person name="Hu X."/>
            <person name="Ji K."/>
            <person name="Xiang X."/>
            <person name="Song Q."/>
            <person name="Yuan D."/>
            <person name="Jin S."/>
            <person name="Zhang L."/>
        </authorList>
    </citation>
    <scope>NUCLEOTIDE SEQUENCE [LARGE SCALE GENOMIC DNA]</scope>
    <source>
        <strain evidence="1">SQ_2022a</strain>
    </source>
</reference>
<evidence type="ECO:0000313" key="2">
    <source>
        <dbReference type="Proteomes" id="UP001060215"/>
    </source>
</evidence>
<comment type="caution">
    <text evidence="1">The sequence shown here is derived from an EMBL/GenBank/DDBJ whole genome shotgun (WGS) entry which is preliminary data.</text>
</comment>
<evidence type="ECO:0000313" key="1">
    <source>
        <dbReference type="EMBL" id="KAI8010508.1"/>
    </source>
</evidence>
<protein>
    <submittedName>
        <fullName evidence="1">Zinc finger protein CONSTANS-LIKE 15</fullName>
    </submittedName>
</protein>
<organism evidence="1 2">
    <name type="scientific">Camellia lanceoleosa</name>
    <dbReference type="NCBI Taxonomy" id="1840588"/>
    <lineage>
        <taxon>Eukaryota</taxon>
        <taxon>Viridiplantae</taxon>
        <taxon>Streptophyta</taxon>
        <taxon>Embryophyta</taxon>
        <taxon>Tracheophyta</taxon>
        <taxon>Spermatophyta</taxon>
        <taxon>Magnoliopsida</taxon>
        <taxon>eudicotyledons</taxon>
        <taxon>Gunneridae</taxon>
        <taxon>Pentapetalae</taxon>
        <taxon>asterids</taxon>
        <taxon>Ericales</taxon>
        <taxon>Theaceae</taxon>
        <taxon>Camellia</taxon>
    </lineage>
</organism>
<dbReference type="EMBL" id="CM045762">
    <property type="protein sequence ID" value="KAI8010508.1"/>
    <property type="molecule type" value="Genomic_DNA"/>
</dbReference>
<gene>
    <name evidence="1" type="ORF">LOK49_LG06G02455</name>
</gene>
<sequence length="81" mass="9178">MVNHQSRTRESVPCNYCNDQIAVLYYGADSAKLYLFCNQHVHSANALFHKHLRSQICDNWGSKPVSICCATDNLLLCNDCD</sequence>